<evidence type="ECO:0000313" key="4">
    <source>
        <dbReference type="EMBL" id="EGD81860.1"/>
    </source>
</evidence>
<dbReference type="OrthoDB" id="26525at2759"/>
<organism evidence="5">
    <name type="scientific">Salpingoeca rosetta (strain ATCC 50818 / BSB-021)</name>
    <dbReference type="NCBI Taxonomy" id="946362"/>
    <lineage>
        <taxon>Eukaryota</taxon>
        <taxon>Choanoflagellata</taxon>
        <taxon>Craspedida</taxon>
        <taxon>Salpingoecidae</taxon>
        <taxon>Salpingoeca</taxon>
    </lineage>
</organism>
<dbReference type="SMART" id="SM00054">
    <property type="entry name" value="EFh"/>
    <property type="match status" value="2"/>
</dbReference>
<dbReference type="PANTHER" id="PTHR23048:SF0">
    <property type="entry name" value="CALMODULIN LIKE 3"/>
    <property type="match status" value="1"/>
</dbReference>
<dbReference type="STRING" id="946362.F2UTA4"/>
<reference evidence="4" key="1">
    <citation type="submission" date="2009-08" db="EMBL/GenBank/DDBJ databases">
        <title>Annotation of Salpingoeca rosetta.</title>
        <authorList>
            <consortium name="The Broad Institute Genome Sequencing Platform"/>
            <person name="Russ C."/>
            <person name="Cuomo C."/>
            <person name="Burger G."/>
            <person name="Gray M.W."/>
            <person name="Holland P.W.H."/>
            <person name="King N."/>
            <person name="Lang F.B.F."/>
            <person name="Roger A.J."/>
            <person name="Ruiz-Trillo I."/>
            <person name="Young S.K."/>
            <person name="Zeng Q."/>
            <person name="Gargeya S."/>
            <person name="Alvarado L."/>
            <person name="Berlin A."/>
            <person name="Chapman S.B."/>
            <person name="Chen Z."/>
            <person name="Freedman E."/>
            <person name="Gellesch M."/>
            <person name="Goldberg J."/>
            <person name="Griggs A."/>
            <person name="Gujja S."/>
            <person name="Heilman E."/>
            <person name="Heiman D."/>
            <person name="Howarth C."/>
            <person name="Mehta T."/>
            <person name="Neiman D."/>
            <person name="Pearson M."/>
            <person name="Roberts A."/>
            <person name="Saif S."/>
            <person name="Shea T."/>
            <person name="Shenoy N."/>
            <person name="Sisk P."/>
            <person name="Stolte C."/>
            <person name="Sykes S."/>
            <person name="White J."/>
            <person name="Yandava C."/>
            <person name="Haas B."/>
            <person name="Nusbaum C."/>
            <person name="Birren B."/>
        </authorList>
    </citation>
    <scope>NUCLEOTIDE SEQUENCE [LARGE SCALE GENOMIC DNA]</scope>
    <source>
        <strain evidence="4">ATCC 50818</strain>
    </source>
</reference>
<evidence type="ECO:0000259" key="3">
    <source>
        <dbReference type="PROSITE" id="PS50222"/>
    </source>
</evidence>
<dbReference type="GeneID" id="16068120"/>
<dbReference type="EMBL" id="GL833008">
    <property type="protein sequence ID" value="EGD81860.1"/>
    <property type="molecule type" value="Genomic_DNA"/>
</dbReference>
<name>F2UTA4_SALR5</name>
<dbReference type="InterPro" id="IPR050230">
    <property type="entry name" value="CALM/Myosin/TropC-like"/>
</dbReference>
<dbReference type="GO" id="GO:0005509">
    <property type="term" value="F:calcium ion binding"/>
    <property type="evidence" value="ECO:0007669"/>
    <property type="project" value="InterPro"/>
</dbReference>
<dbReference type="PROSITE" id="PS00018">
    <property type="entry name" value="EF_HAND_1"/>
    <property type="match status" value="1"/>
</dbReference>
<dbReference type="RefSeq" id="XP_004987601.1">
    <property type="nucleotide sequence ID" value="XM_004987544.1"/>
</dbReference>
<proteinExistence type="predicted"/>
<keyword evidence="2" id="KW-0106">Calcium</keyword>
<dbReference type="SUPFAM" id="SSF47473">
    <property type="entry name" value="EF-hand"/>
    <property type="match status" value="1"/>
</dbReference>
<dbReference type="InterPro" id="IPR018247">
    <property type="entry name" value="EF_Hand_1_Ca_BS"/>
</dbReference>
<evidence type="ECO:0000256" key="1">
    <source>
        <dbReference type="ARBA" id="ARBA00022737"/>
    </source>
</evidence>
<dbReference type="PROSITE" id="PS50222">
    <property type="entry name" value="EF_HAND_2"/>
    <property type="match status" value="2"/>
</dbReference>
<evidence type="ECO:0000313" key="5">
    <source>
        <dbReference type="Proteomes" id="UP000007799"/>
    </source>
</evidence>
<dbReference type="InterPro" id="IPR002048">
    <property type="entry name" value="EF_hand_dom"/>
</dbReference>
<keyword evidence="1" id="KW-0677">Repeat</keyword>
<accession>F2UTA4</accession>
<keyword evidence="5" id="KW-1185">Reference proteome</keyword>
<gene>
    <name evidence="4" type="ORF">PTSG_13185</name>
</gene>
<dbReference type="FunFam" id="1.10.238.10:FF:000001">
    <property type="entry name" value="Calmodulin 1"/>
    <property type="match status" value="1"/>
</dbReference>
<dbReference type="KEGG" id="sre:PTSG_13185"/>
<dbReference type="CDD" id="cd00051">
    <property type="entry name" value="EFh"/>
    <property type="match status" value="1"/>
</dbReference>
<dbReference type="AlphaFoldDB" id="F2UTA4"/>
<dbReference type="GO" id="GO:0016460">
    <property type="term" value="C:myosin II complex"/>
    <property type="evidence" value="ECO:0007669"/>
    <property type="project" value="TreeGrafter"/>
</dbReference>
<dbReference type="Proteomes" id="UP000007799">
    <property type="component" value="Unassembled WGS sequence"/>
</dbReference>
<sequence length="142" mass="15616">MSLSASDKVLLEEAFKLHESAPGQLSAASLPEVVRIVGANPSDETLQNFSGSKTVFSMSDVESFLASQPLHEDPTKTLGDAFAMFDVDGTGKIDASEFRTVLSNLGERFRGHEIEEMMRITEVDNDGKLEYKDFIKFAADHK</sequence>
<dbReference type="InParanoid" id="F2UTA4"/>
<feature type="domain" description="EF-hand" evidence="3">
    <location>
        <begin position="73"/>
        <end position="108"/>
    </location>
</feature>
<dbReference type="PANTHER" id="PTHR23048">
    <property type="entry name" value="MYOSIN LIGHT CHAIN 1, 3"/>
    <property type="match status" value="1"/>
</dbReference>
<dbReference type="eggNOG" id="KOG0027">
    <property type="taxonomic scope" value="Eukaryota"/>
</dbReference>
<protein>
    <recommendedName>
        <fullName evidence="3">EF-hand domain-containing protein</fullName>
    </recommendedName>
</protein>
<dbReference type="Pfam" id="PF13499">
    <property type="entry name" value="EF-hand_7"/>
    <property type="match status" value="1"/>
</dbReference>
<dbReference type="InterPro" id="IPR011992">
    <property type="entry name" value="EF-hand-dom_pair"/>
</dbReference>
<evidence type="ECO:0000256" key="2">
    <source>
        <dbReference type="ARBA" id="ARBA00022837"/>
    </source>
</evidence>
<feature type="domain" description="EF-hand" evidence="3">
    <location>
        <begin position="109"/>
        <end position="142"/>
    </location>
</feature>
<dbReference type="Gene3D" id="1.10.238.10">
    <property type="entry name" value="EF-hand"/>
    <property type="match status" value="1"/>
</dbReference>